<name>A0A167LGZ0_CALVF</name>
<dbReference type="InterPro" id="IPR036864">
    <property type="entry name" value="Zn2-C6_fun-type_DNA-bd_sf"/>
</dbReference>
<dbReference type="Proteomes" id="UP000076738">
    <property type="component" value="Unassembled WGS sequence"/>
</dbReference>
<protein>
    <recommendedName>
        <fullName evidence="2">Zn(2)-C6 fungal-type domain-containing protein</fullName>
    </recommendedName>
</protein>
<dbReference type="OrthoDB" id="10306720at2759"/>
<dbReference type="GO" id="GO:0008270">
    <property type="term" value="F:zinc ion binding"/>
    <property type="evidence" value="ECO:0007669"/>
    <property type="project" value="InterPro"/>
</dbReference>
<evidence type="ECO:0000313" key="3">
    <source>
        <dbReference type="EMBL" id="KZO95681.1"/>
    </source>
</evidence>
<evidence type="ECO:0000259" key="2">
    <source>
        <dbReference type="PROSITE" id="PS50048"/>
    </source>
</evidence>
<accession>A0A167LGZ0</accession>
<gene>
    <name evidence="3" type="ORF">CALVIDRAFT_528091</name>
</gene>
<feature type="region of interest" description="Disordered" evidence="1">
    <location>
        <begin position="73"/>
        <end position="166"/>
    </location>
</feature>
<sequence length="345" mass="38592">MYNVRTQAVSPLVALSVNVSLPVFWVHPGSIEQASFLPAVQEAGPSFPVYPQPHSSTTQVAGPHSYETFNQYAPSFPTGQPSSGSNPPGVGQFFPQPGEAFSPQGPPWHTQQQTPPSHAYLKEEGSDGGSGASYRSSSEEGTFDSKGKSVSISPTNHFFTHAPPENWSGQGDNTILHMYRPPMAGSTMESSNALVAVFKQDPEGAAKLRTPNTACYHCKHRRIKCEDKIYTKSGRAFCSACVQRQGPCYWPPRFHPYLQADYLTARRAQLLAEEPQVYHTLLNTGKLDDQLLAEFDPTKCPKPLSWTWRYNELNGRKEFDNVPPTGREKTPKRRKTLEDYWWDRW</sequence>
<dbReference type="SUPFAM" id="SSF57701">
    <property type="entry name" value="Zn2/Cys6 DNA-binding domain"/>
    <property type="match status" value="1"/>
</dbReference>
<dbReference type="PROSITE" id="PS00463">
    <property type="entry name" value="ZN2_CY6_FUNGAL_1"/>
    <property type="match status" value="1"/>
</dbReference>
<keyword evidence="4" id="KW-1185">Reference proteome</keyword>
<dbReference type="GO" id="GO:0000981">
    <property type="term" value="F:DNA-binding transcription factor activity, RNA polymerase II-specific"/>
    <property type="evidence" value="ECO:0007669"/>
    <property type="project" value="InterPro"/>
</dbReference>
<evidence type="ECO:0000256" key="1">
    <source>
        <dbReference type="SAM" id="MobiDB-lite"/>
    </source>
</evidence>
<feature type="compositionally biased region" description="Polar residues" evidence="1">
    <location>
        <begin position="73"/>
        <end position="86"/>
    </location>
</feature>
<proteinExistence type="predicted"/>
<feature type="domain" description="Zn(2)-C6 fungal-type" evidence="2">
    <location>
        <begin position="214"/>
        <end position="250"/>
    </location>
</feature>
<dbReference type="CDD" id="cd00067">
    <property type="entry name" value="GAL4"/>
    <property type="match status" value="1"/>
</dbReference>
<evidence type="ECO:0000313" key="4">
    <source>
        <dbReference type="Proteomes" id="UP000076738"/>
    </source>
</evidence>
<feature type="compositionally biased region" description="Low complexity" evidence="1">
    <location>
        <begin position="87"/>
        <end position="98"/>
    </location>
</feature>
<reference evidence="3 4" key="1">
    <citation type="journal article" date="2016" name="Mol. Biol. Evol.">
        <title>Comparative Genomics of Early-Diverging Mushroom-Forming Fungi Provides Insights into the Origins of Lignocellulose Decay Capabilities.</title>
        <authorList>
            <person name="Nagy L.G."/>
            <person name="Riley R."/>
            <person name="Tritt A."/>
            <person name="Adam C."/>
            <person name="Daum C."/>
            <person name="Floudas D."/>
            <person name="Sun H."/>
            <person name="Yadav J.S."/>
            <person name="Pangilinan J."/>
            <person name="Larsson K.H."/>
            <person name="Matsuura K."/>
            <person name="Barry K."/>
            <person name="Labutti K."/>
            <person name="Kuo R."/>
            <person name="Ohm R.A."/>
            <person name="Bhattacharya S.S."/>
            <person name="Shirouzu T."/>
            <person name="Yoshinaga Y."/>
            <person name="Martin F.M."/>
            <person name="Grigoriev I.V."/>
            <person name="Hibbett D.S."/>
        </authorList>
    </citation>
    <scope>NUCLEOTIDE SEQUENCE [LARGE SCALE GENOMIC DNA]</scope>
    <source>
        <strain evidence="3 4">TUFC12733</strain>
    </source>
</reference>
<dbReference type="EMBL" id="KV417288">
    <property type="protein sequence ID" value="KZO95681.1"/>
    <property type="molecule type" value="Genomic_DNA"/>
</dbReference>
<dbReference type="Gene3D" id="4.10.240.10">
    <property type="entry name" value="Zn(2)-C6 fungal-type DNA-binding domain"/>
    <property type="match status" value="1"/>
</dbReference>
<organism evidence="3 4">
    <name type="scientific">Calocera viscosa (strain TUFC12733)</name>
    <dbReference type="NCBI Taxonomy" id="1330018"/>
    <lineage>
        <taxon>Eukaryota</taxon>
        <taxon>Fungi</taxon>
        <taxon>Dikarya</taxon>
        <taxon>Basidiomycota</taxon>
        <taxon>Agaricomycotina</taxon>
        <taxon>Dacrymycetes</taxon>
        <taxon>Dacrymycetales</taxon>
        <taxon>Dacrymycetaceae</taxon>
        <taxon>Calocera</taxon>
    </lineage>
</organism>
<dbReference type="AlphaFoldDB" id="A0A167LGZ0"/>
<dbReference type="PROSITE" id="PS50048">
    <property type="entry name" value="ZN2_CY6_FUNGAL_2"/>
    <property type="match status" value="1"/>
</dbReference>
<dbReference type="InterPro" id="IPR001138">
    <property type="entry name" value="Zn2Cys6_DnaBD"/>
</dbReference>
<feature type="compositionally biased region" description="Polar residues" evidence="1">
    <location>
        <begin position="148"/>
        <end position="158"/>
    </location>
</feature>